<keyword evidence="3" id="KW-0539">Nucleus</keyword>
<dbReference type="EMBL" id="DF977500">
    <property type="protein sequence ID" value="GAP90853.1"/>
    <property type="molecule type" value="Genomic_DNA"/>
</dbReference>
<dbReference type="SMART" id="SM00066">
    <property type="entry name" value="GAL4"/>
    <property type="match status" value="1"/>
</dbReference>
<evidence type="ECO:0000256" key="3">
    <source>
        <dbReference type="ARBA" id="ARBA00023242"/>
    </source>
</evidence>
<dbReference type="InterPro" id="IPR050613">
    <property type="entry name" value="Sec_Metabolite_Reg"/>
</dbReference>
<dbReference type="PROSITE" id="PS50048">
    <property type="entry name" value="ZN2_CY6_FUNGAL_2"/>
    <property type="match status" value="1"/>
</dbReference>
<proteinExistence type="predicted"/>
<dbReference type="GO" id="GO:0000981">
    <property type="term" value="F:DNA-binding transcription factor activity, RNA polymerase II-specific"/>
    <property type="evidence" value="ECO:0007669"/>
    <property type="project" value="InterPro"/>
</dbReference>
<dbReference type="GO" id="GO:0003677">
    <property type="term" value="F:DNA binding"/>
    <property type="evidence" value="ECO:0007669"/>
    <property type="project" value="InterPro"/>
</dbReference>
<dbReference type="SUPFAM" id="SSF57701">
    <property type="entry name" value="Zn2/Cys6 DNA-binding domain"/>
    <property type="match status" value="1"/>
</dbReference>
<dbReference type="GO" id="GO:0005634">
    <property type="term" value="C:nucleus"/>
    <property type="evidence" value="ECO:0007669"/>
    <property type="project" value="UniProtKB-SubCell"/>
</dbReference>
<dbReference type="Proteomes" id="UP000054516">
    <property type="component" value="Unassembled WGS sequence"/>
</dbReference>
<dbReference type="GO" id="GO:0006351">
    <property type="term" value="P:DNA-templated transcription"/>
    <property type="evidence" value="ECO:0007669"/>
    <property type="project" value="InterPro"/>
</dbReference>
<dbReference type="OMA" id="WGTEIFG"/>
<dbReference type="InterPro" id="IPR036864">
    <property type="entry name" value="Zn2-C6_fun-type_DNA-bd_sf"/>
</dbReference>
<gene>
    <name evidence="6" type="ORF">SAMD00023353_5500320</name>
</gene>
<dbReference type="OrthoDB" id="2269373at2759"/>
<dbReference type="GO" id="GO:0008270">
    <property type="term" value="F:zinc ion binding"/>
    <property type="evidence" value="ECO:0007669"/>
    <property type="project" value="InterPro"/>
</dbReference>
<keyword evidence="7" id="KW-1185">Reference proteome</keyword>
<dbReference type="AlphaFoldDB" id="A0A1W2TQX0"/>
<keyword evidence="2" id="KW-0479">Metal-binding</keyword>
<feature type="region of interest" description="Disordered" evidence="4">
    <location>
        <begin position="82"/>
        <end position="117"/>
    </location>
</feature>
<accession>A0A1W2TQX0</accession>
<comment type="subcellular location">
    <subcellularLocation>
        <location evidence="1">Nucleus</location>
    </subcellularLocation>
</comment>
<dbReference type="Gene3D" id="4.10.240.10">
    <property type="entry name" value="Zn(2)-C6 fungal-type DNA-binding domain"/>
    <property type="match status" value="1"/>
</dbReference>
<dbReference type="Pfam" id="PF04082">
    <property type="entry name" value="Fungal_trans"/>
    <property type="match status" value="1"/>
</dbReference>
<evidence type="ECO:0000259" key="5">
    <source>
        <dbReference type="PROSITE" id="PS50048"/>
    </source>
</evidence>
<feature type="compositionally biased region" description="Low complexity" evidence="4">
    <location>
        <begin position="91"/>
        <end position="117"/>
    </location>
</feature>
<dbReference type="InterPro" id="IPR007219">
    <property type="entry name" value="XnlR_reg_dom"/>
</dbReference>
<dbReference type="SMART" id="SM00906">
    <property type="entry name" value="Fungal_trans"/>
    <property type="match status" value="1"/>
</dbReference>
<dbReference type="CDD" id="cd12148">
    <property type="entry name" value="fungal_TF_MHR"/>
    <property type="match status" value="1"/>
</dbReference>
<evidence type="ECO:0000313" key="7">
    <source>
        <dbReference type="Proteomes" id="UP000054516"/>
    </source>
</evidence>
<dbReference type="Pfam" id="PF00172">
    <property type="entry name" value="Zn_clus"/>
    <property type="match status" value="1"/>
</dbReference>
<dbReference type="STRING" id="77044.A0A1W2TQX0"/>
<protein>
    <submittedName>
        <fullName evidence="6">Putative fungal specific transcription factor domain-containing</fullName>
    </submittedName>
</protein>
<dbReference type="PANTHER" id="PTHR31001:SF85">
    <property type="entry name" value="ZN(II)2CYS6 TRANSCRIPTION FACTOR (EUROFUNG)"/>
    <property type="match status" value="1"/>
</dbReference>
<organism evidence="6">
    <name type="scientific">Rosellinia necatrix</name>
    <name type="common">White root-rot fungus</name>
    <dbReference type="NCBI Taxonomy" id="77044"/>
    <lineage>
        <taxon>Eukaryota</taxon>
        <taxon>Fungi</taxon>
        <taxon>Dikarya</taxon>
        <taxon>Ascomycota</taxon>
        <taxon>Pezizomycotina</taxon>
        <taxon>Sordariomycetes</taxon>
        <taxon>Xylariomycetidae</taxon>
        <taxon>Xylariales</taxon>
        <taxon>Xylariaceae</taxon>
        <taxon>Rosellinia</taxon>
    </lineage>
</organism>
<evidence type="ECO:0000256" key="1">
    <source>
        <dbReference type="ARBA" id="ARBA00004123"/>
    </source>
</evidence>
<dbReference type="InterPro" id="IPR001138">
    <property type="entry name" value="Zn2Cys6_DnaBD"/>
</dbReference>
<dbReference type="PANTHER" id="PTHR31001">
    <property type="entry name" value="UNCHARACTERIZED TRANSCRIPTIONAL REGULATORY PROTEIN"/>
    <property type="match status" value="1"/>
</dbReference>
<name>A0A1W2TQX0_ROSNE</name>
<feature type="domain" description="Zn(2)-C6 fungal-type" evidence="5">
    <location>
        <begin position="22"/>
        <end position="49"/>
    </location>
</feature>
<evidence type="ECO:0000256" key="4">
    <source>
        <dbReference type="SAM" id="MobiDB-lite"/>
    </source>
</evidence>
<reference evidence="6" key="1">
    <citation type="submission" date="2016-03" db="EMBL/GenBank/DDBJ databases">
        <title>Draft genome sequence of Rosellinia necatrix.</title>
        <authorList>
            <person name="Kanematsu S."/>
        </authorList>
    </citation>
    <scope>NUCLEOTIDE SEQUENCE [LARGE SCALE GENOMIC DNA]</scope>
    <source>
        <strain evidence="6">W97</strain>
    </source>
</reference>
<sequence length="750" mass="84449">MSATPPATTASPSHSKPTKVLACVHCQYRKIKCDRQQPCSNCIKAKIACKPSIPAPPHKRRRPNQDLLERLARCEKLLKQYADGNVPPRGEPALAPASVPAPVAAEPSSSSSSSLPASLLAKKGDVDAKPAYKPGKVVEEDGNVRFMDNYIRISFHDELAAMRNIIDDDDHDQESESGTVGLSPDNNADLFLGVEDTTIDLQELQPDLVNVFRLWQLFIDRVNPIIKVVHIPSLQSYVLDSANDINKIPLPYQALLFAIYTMTVVSLTNQEAIQLLGTTREDALNRFTRGTKLALTRSNFLKNYNMTILQALALYMLSLNGRTDNHTVWIMGGTVMRIAQKMGYHRDGEQFNLSPFEAEMRRRLWWHVLTQDSRYAMMSGLSHSWVPSNWDTKMPQNLDDTDLSPNSLEPLVPRNGPTEMAFVLLIYNYQRFTNRTHREFEAAFLALRDGGKRDPEQQYSPGPIETYRALVDKIDAELAEFERKYVDPSAGGIQEAASLIRPLFIEKMRTVMIPMREQPEWGTEIFDQIDSLFKSFIDSHSRNRAVYRRLASTGFLWFTRAGFQPDALLLFTAKLYKRPTGTLTERAWAALDSIHELHPDLFDLSQKKFDRQAHFTLKAWAVREQALAQCGKQVDVPEFILRLRQLVLSSRVAASSSYTGSTGSPASASQQFFLQQQQQHQQASPYQQQMSLDLGDMSRYLGGGGASALSFDMWGNLTMENDANNVQQQALPYGGFDFSKLDFTSMDFTG</sequence>
<evidence type="ECO:0000313" key="6">
    <source>
        <dbReference type="EMBL" id="GAP90853.1"/>
    </source>
</evidence>
<evidence type="ECO:0000256" key="2">
    <source>
        <dbReference type="ARBA" id="ARBA00022723"/>
    </source>
</evidence>
<dbReference type="CDD" id="cd00067">
    <property type="entry name" value="GAL4"/>
    <property type="match status" value="1"/>
</dbReference>